<dbReference type="AlphaFoldDB" id="A0A6M3JFS1"/>
<accession>A0A6M3JFS1</accession>
<organism evidence="1">
    <name type="scientific">viral metagenome</name>
    <dbReference type="NCBI Taxonomy" id="1070528"/>
    <lineage>
        <taxon>unclassified sequences</taxon>
        <taxon>metagenomes</taxon>
        <taxon>organismal metagenomes</taxon>
    </lineage>
</organism>
<dbReference type="EMBL" id="MT141636">
    <property type="protein sequence ID" value="QJA68650.1"/>
    <property type="molecule type" value="Genomic_DNA"/>
</dbReference>
<reference evidence="1" key="1">
    <citation type="submission" date="2020-03" db="EMBL/GenBank/DDBJ databases">
        <title>The deep terrestrial virosphere.</title>
        <authorList>
            <person name="Holmfeldt K."/>
            <person name="Nilsson E."/>
            <person name="Simone D."/>
            <person name="Lopez-Fernandez M."/>
            <person name="Wu X."/>
            <person name="de Brujin I."/>
            <person name="Lundin D."/>
            <person name="Andersson A."/>
            <person name="Bertilsson S."/>
            <person name="Dopson M."/>
        </authorList>
    </citation>
    <scope>NUCLEOTIDE SEQUENCE</scope>
    <source>
        <strain evidence="1">MM415A06008</strain>
        <strain evidence="2">MM415B02597</strain>
    </source>
</reference>
<protein>
    <submittedName>
        <fullName evidence="1">Uncharacterized protein</fullName>
    </submittedName>
</protein>
<evidence type="ECO:0000313" key="1">
    <source>
        <dbReference type="EMBL" id="QJA68650.1"/>
    </source>
</evidence>
<name>A0A6M3JFS1_9ZZZZ</name>
<sequence>MSCLEHECPECGHWWSDNNPSRVCPTCGNTYTSVFFDEYEDHEPDYEREDNE</sequence>
<evidence type="ECO:0000313" key="2">
    <source>
        <dbReference type="EMBL" id="QJA89173.1"/>
    </source>
</evidence>
<proteinExistence type="predicted"/>
<dbReference type="EMBL" id="MT142827">
    <property type="protein sequence ID" value="QJA89173.1"/>
    <property type="molecule type" value="Genomic_DNA"/>
</dbReference>
<gene>
    <name evidence="1" type="ORF">MM415A06008_0006</name>
    <name evidence="2" type="ORF">MM415B02597_0014</name>
</gene>